<name>M8A3T8_TRIUA</name>
<accession>M8A3T8</accession>
<protein>
    <submittedName>
        <fullName evidence="1">Uncharacterized protein</fullName>
    </submittedName>
</protein>
<dbReference type="AlphaFoldDB" id="M8A3T8"/>
<proteinExistence type="predicted"/>
<sequence length="84" mass="8896">MAEKSSSNAVCDGGEPSAAEEQQRRPPPRIHRAPGTAAPYVEGFAAQNAIEEQPAVLRPPLATPVSAPPPDLNKERQFITPSVP</sequence>
<organism evidence="1">
    <name type="scientific">Triticum urartu</name>
    <name type="common">Red wild einkorn</name>
    <name type="synonym">Crithodium urartu</name>
    <dbReference type="NCBI Taxonomy" id="4572"/>
    <lineage>
        <taxon>Eukaryota</taxon>
        <taxon>Viridiplantae</taxon>
        <taxon>Streptophyta</taxon>
        <taxon>Embryophyta</taxon>
        <taxon>Tracheophyta</taxon>
        <taxon>Spermatophyta</taxon>
        <taxon>Magnoliopsida</taxon>
        <taxon>Liliopsida</taxon>
        <taxon>Poales</taxon>
        <taxon>Poaceae</taxon>
        <taxon>BOP clade</taxon>
        <taxon>Pooideae</taxon>
        <taxon>Triticodae</taxon>
        <taxon>Triticeae</taxon>
        <taxon>Triticinae</taxon>
        <taxon>Triticum</taxon>
    </lineage>
</organism>
<reference evidence="1" key="1">
    <citation type="journal article" date="2013" name="Nature">
        <title>Draft genome of the wheat A-genome progenitor Triticum urartu.</title>
        <authorList>
            <person name="Ling H.Q."/>
            <person name="Zhao S."/>
            <person name="Liu D."/>
            <person name="Wang J."/>
            <person name="Sun H."/>
            <person name="Zhang C."/>
            <person name="Fan H."/>
            <person name="Li D."/>
            <person name="Dong L."/>
            <person name="Tao Y."/>
            <person name="Gao C."/>
            <person name="Wu H."/>
            <person name="Li Y."/>
            <person name="Cui Y."/>
            <person name="Guo X."/>
            <person name="Zheng S."/>
            <person name="Wang B."/>
            <person name="Yu K."/>
            <person name="Liang Q."/>
            <person name="Yang W."/>
            <person name="Lou X."/>
            <person name="Chen J."/>
            <person name="Feng M."/>
            <person name="Jian J."/>
            <person name="Zhang X."/>
            <person name="Luo G."/>
            <person name="Jiang Y."/>
            <person name="Liu J."/>
            <person name="Wang Z."/>
            <person name="Sha Y."/>
            <person name="Zhang B."/>
            <person name="Wu H."/>
            <person name="Tang D."/>
            <person name="Shen Q."/>
            <person name="Xue P."/>
            <person name="Zou S."/>
            <person name="Wang X."/>
            <person name="Liu X."/>
            <person name="Wang F."/>
            <person name="Yang Y."/>
            <person name="An X."/>
            <person name="Dong Z."/>
            <person name="Zhang K."/>
            <person name="Zhang X."/>
            <person name="Luo M.C."/>
            <person name="Dvorak J."/>
            <person name="Tong Y."/>
            <person name="Wang J."/>
            <person name="Yang H."/>
            <person name="Li Z."/>
            <person name="Wang D."/>
            <person name="Zhang A."/>
            <person name="Wang J."/>
        </authorList>
    </citation>
    <scope>NUCLEOTIDE SEQUENCE</scope>
</reference>
<gene>
    <name evidence="1" type="ORF">TRIUR3_30894</name>
</gene>
<evidence type="ECO:0000313" key="1">
    <source>
        <dbReference type="EMBL" id="EMS59330.1"/>
    </source>
</evidence>
<dbReference type="EMBL" id="KD122310">
    <property type="protein sequence ID" value="EMS59330.1"/>
    <property type="molecule type" value="Genomic_DNA"/>
</dbReference>